<sequence>MQRYFVPAENWYENEVAISGDDAHHISRVMRYKEGSMIICNHPDGRAAKCVVTSVGQGDVTVHVDEWLNEDSELPVNVTIAQGMPKSDKIEYVLQKGTELGASAFIPYQAERSVVFWDAKKTQKKITRLSKILKEASEQSHRNSIPDLKPVMGIKELIEESKQYDVKIFAYEEEAKVSEHQSFGKLVNSIKAGQNVLVCIGPEGGFSANEVETFKENDFSSVRLGPRILRTETAPLYVLASISYHFEELRCR</sequence>
<dbReference type="InterPro" id="IPR029028">
    <property type="entry name" value="Alpha/beta_knot_MTases"/>
</dbReference>
<dbReference type="NCBIfam" id="TIGR00046">
    <property type="entry name" value="RsmE family RNA methyltransferase"/>
    <property type="match status" value="1"/>
</dbReference>
<dbReference type="EC" id="2.1.1.193" evidence="3 12"/>
<evidence type="ECO:0000256" key="11">
    <source>
        <dbReference type="ARBA" id="ARBA00047944"/>
    </source>
</evidence>
<dbReference type="PANTHER" id="PTHR30027:SF3">
    <property type="entry name" value="16S RRNA (URACIL(1498)-N(3))-METHYLTRANSFERASE"/>
    <property type="match status" value="1"/>
</dbReference>
<dbReference type="PIRSF" id="PIRSF015601">
    <property type="entry name" value="MTase_slr0722"/>
    <property type="match status" value="1"/>
</dbReference>
<dbReference type="SUPFAM" id="SSF75217">
    <property type="entry name" value="alpha/beta knot"/>
    <property type="match status" value="1"/>
</dbReference>
<comment type="function">
    <text evidence="10 12">Specifically methylates the N3 position of the uracil ring of uridine 1498 (m3U1498) in 16S rRNA. Acts on the fully assembled 30S ribosomal subunit.</text>
</comment>
<evidence type="ECO:0000313" key="16">
    <source>
        <dbReference type="EMBL" id="GGG63312.1"/>
    </source>
</evidence>
<dbReference type="InterPro" id="IPR046886">
    <property type="entry name" value="RsmE_MTase_dom"/>
</dbReference>
<dbReference type="GO" id="GO:0005737">
    <property type="term" value="C:cytoplasm"/>
    <property type="evidence" value="ECO:0007669"/>
    <property type="project" value="UniProtKB-SubCell"/>
</dbReference>
<keyword evidence="17" id="KW-1185">Reference proteome</keyword>
<comment type="subcellular location">
    <subcellularLocation>
        <location evidence="1 12">Cytoplasm</location>
    </subcellularLocation>
</comment>
<evidence type="ECO:0000256" key="7">
    <source>
        <dbReference type="ARBA" id="ARBA00022603"/>
    </source>
</evidence>
<dbReference type="InterPro" id="IPR015947">
    <property type="entry name" value="PUA-like_sf"/>
</dbReference>
<dbReference type="InterPro" id="IPR006700">
    <property type="entry name" value="RsmE"/>
</dbReference>
<evidence type="ECO:0000256" key="9">
    <source>
        <dbReference type="ARBA" id="ARBA00022691"/>
    </source>
</evidence>
<comment type="similarity">
    <text evidence="2 12">Belongs to the RNA methyltransferase RsmE family.</text>
</comment>
<keyword evidence="6 12" id="KW-0698">rRNA processing</keyword>
<comment type="catalytic activity">
    <reaction evidence="11 12">
        <text>uridine(1498) in 16S rRNA + S-adenosyl-L-methionine = N(3)-methyluridine(1498) in 16S rRNA + S-adenosyl-L-homocysteine + H(+)</text>
        <dbReference type="Rhea" id="RHEA:42920"/>
        <dbReference type="Rhea" id="RHEA-COMP:10283"/>
        <dbReference type="Rhea" id="RHEA-COMP:10284"/>
        <dbReference type="ChEBI" id="CHEBI:15378"/>
        <dbReference type="ChEBI" id="CHEBI:57856"/>
        <dbReference type="ChEBI" id="CHEBI:59789"/>
        <dbReference type="ChEBI" id="CHEBI:65315"/>
        <dbReference type="ChEBI" id="CHEBI:74502"/>
        <dbReference type="EC" id="2.1.1.193"/>
    </reaction>
</comment>
<dbReference type="EMBL" id="BMFR01000001">
    <property type="protein sequence ID" value="GGG63312.1"/>
    <property type="molecule type" value="Genomic_DNA"/>
</dbReference>
<gene>
    <name evidence="16" type="ORF">GCM10011398_03410</name>
</gene>
<keyword evidence="8 12" id="KW-0808">Transferase</keyword>
<evidence type="ECO:0000256" key="4">
    <source>
        <dbReference type="ARBA" id="ARBA00013673"/>
    </source>
</evidence>
<evidence type="ECO:0000256" key="6">
    <source>
        <dbReference type="ARBA" id="ARBA00022552"/>
    </source>
</evidence>
<dbReference type="PANTHER" id="PTHR30027">
    <property type="entry name" value="RIBOSOMAL RNA SMALL SUBUNIT METHYLTRANSFERASE E"/>
    <property type="match status" value="1"/>
</dbReference>
<accession>A0A917H093</accession>
<keyword evidence="9 12" id="KW-0949">S-adenosyl-L-methionine</keyword>
<comment type="caution">
    <text evidence="16">The sequence shown here is derived from an EMBL/GenBank/DDBJ whole genome shotgun (WGS) entry which is preliminary data.</text>
</comment>
<dbReference type="Gene3D" id="3.40.1280.10">
    <property type="match status" value="1"/>
</dbReference>
<proteinExistence type="inferred from homology"/>
<feature type="domain" description="Ribosomal RNA small subunit methyltransferase E PUA-like" evidence="15">
    <location>
        <begin position="18"/>
        <end position="63"/>
    </location>
</feature>
<feature type="coiled-coil region" evidence="13">
    <location>
        <begin position="119"/>
        <end position="174"/>
    </location>
</feature>
<dbReference type="RefSeq" id="WP_188453614.1">
    <property type="nucleotide sequence ID" value="NZ_BMFR01000001.1"/>
</dbReference>
<protein>
    <recommendedName>
        <fullName evidence="4 12">Ribosomal RNA small subunit methyltransferase E</fullName>
        <ecNumber evidence="3 12">2.1.1.193</ecNumber>
    </recommendedName>
</protein>
<evidence type="ECO:0000256" key="2">
    <source>
        <dbReference type="ARBA" id="ARBA00005528"/>
    </source>
</evidence>
<feature type="domain" description="Ribosomal RNA small subunit methyltransferase E methyltransferase" evidence="14">
    <location>
        <begin position="73"/>
        <end position="242"/>
    </location>
</feature>
<dbReference type="Pfam" id="PF20260">
    <property type="entry name" value="PUA_4"/>
    <property type="match status" value="1"/>
</dbReference>
<keyword evidence="13" id="KW-0175">Coiled coil</keyword>
<evidence type="ECO:0000256" key="1">
    <source>
        <dbReference type="ARBA" id="ARBA00004496"/>
    </source>
</evidence>
<evidence type="ECO:0000313" key="17">
    <source>
        <dbReference type="Proteomes" id="UP000622860"/>
    </source>
</evidence>
<organism evidence="16 17">
    <name type="scientific">Virgibacillus oceani</name>
    <dbReference type="NCBI Taxonomy" id="1479511"/>
    <lineage>
        <taxon>Bacteria</taxon>
        <taxon>Bacillati</taxon>
        <taxon>Bacillota</taxon>
        <taxon>Bacilli</taxon>
        <taxon>Bacillales</taxon>
        <taxon>Bacillaceae</taxon>
        <taxon>Virgibacillus</taxon>
    </lineage>
</organism>
<evidence type="ECO:0000256" key="13">
    <source>
        <dbReference type="SAM" id="Coils"/>
    </source>
</evidence>
<dbReference type="Pfam" id="PF04452">
    <property type="entry name" value="Methyltrans_RNA"/>
    <property type="match status" value="1"/>
</dbReference>
<evidence type="ECO:0000256" key="8">
    <source>
        <dbReference type="ARBA" id="ARBA00022679"/>
    </source>
</evidence>
<dbReference type="GO" id="GO:0070042">
    <property type="term" value="F:rRNA (uridine-N3-)-methyltransferase activity"/>
    <property type="evidence" value="ECO:0007669"/>
    <property type="project" value="TreeGrafter"/>
</dbReference>
<name>A0A917H093_9BACI</name>
<evidence type="ECO:0000256" key="5">
    <source>
        <dbReference type="ARBA" id="ARBA00022490"/>
    </source>
</evidence>
<dbReference type="InterPro" id="IPR046887">
    <property type="entry name" value="RsmE_PUA-like"/>
</dbReference>
<dbReference type="CDD" id="cd18084">
    <property type="entry name" value="RsmE-like"/>
    <property type="match status" value="1"/>
</dbReference>
<dbReference type="Gene3D" id="2.40.240.20">
    <property type="entry name" value="Hypothetical PUA domain-like, domain 1"/>
    <property type="match status" value="1"/>
</dbReference>
<dbReference type="Proteomes" id="UP000622860">
    <property type="component" value="Unassembled WGS sequence"/>
</dbReference>
<evidence type="ECO:0000259" key="15">
    <source>
        <dbReference type="Pfam" id="PF20260"/>
    </source>
</evidence>
<dbReference type="GO" id="GO:0070475">
    <property type="term" value="P:rRNA base methylation"/>
    <property type="evidence" value="ECO:0007669"/>
    <property type="project" value="TreeGrafter"/>
</dbReference>
<keyword evidence="5 12" id="KW-0963">Cytoplasm</keyword>
<evidence type="ECO:0000256" key="12">
    <source>
        <dbReference type="PIRNR" id="PIRNR015601"/>
    </source>
</evidence>
<evidence type="ECO:0000256" key="3">
    <source>
        <dbReference type="ARBA" id="ARBA00012328"/>
    </source>
</evidence>
<dbReference type="NCBIfam" id="NF008691">
    <property type="entry name" value="PRK11713.1-4"/>
    <property type="match status" value="1"/>
</dbReference>
<keyword evidence="7 12" id="KW-0489">Methyltransferase</keyword>
<dbReference type="SUPFAM" id="SSF88697">
    <property type="entry name" value="PUA domain-like"/>
    <property type="match status" value="1"/>
</dbReference>
<dbReference type="InterPro" id="IPR029026">
    <property type="entry name" value="tRNA_m1G_MTases_N"/>
</dbReference>
<dbReference type="AlphaFoldDB" id="A0A917H093"/>
<reference evidence="16" key="2">
    <citation type="submission" date="2020-09" db="EMBL/GenBank/DDBJ databases">
        <authorList>
            <person name="Sun Q."/>
            <person name="Zhou Y."/>
        </authorList>
    </citation>
    <scope>NUCLEOTIDE SEQUENCE</scope>
    <source>
        <strain evidence="16">CGMCC 1.12754</strain>
    </source>
</reference>
<evidence type="ECO:0000256" key="10">
    <source>
        <dbReference type="ARBA" id="ARBA00025699"/>
    </source>
</evidence>
<evidence type="ECO:0000259" key="14">
    <source>
        <dbReference type="Pfam" id="PF04452"/>
    </source>
</evidence>
<reference evidence="16" key="1">
    <citation type="journal article" date="2014" name="Int. J. Syst. Evol. Microbiol.">
        <title>Complete genome sequence of Corynebacterium casei LMG S-19264T (=DSM 44701T), isolated from a smear-ripened cheese.</title>
        <authorList>
            <consortium name="US DOE Joint Genome Institute (JGI-PGF)"/>
            <person name="Walter F."/>
            <person name="Albersmeier A."/>
            <person name="Kalinowski J."/>
            <person name="Ruckert C."/>
        </authorList>
    </citation>
    <scope>NUCLEOTIDE SEQUENCE</scope>
    <source>
        <strain evidence="16">CGMCC 1.12754</strain>
    </source>
</reference>